<dbReference type="PANTHER" id="PTHR33695">
    <property type="entry name" value="LIPOPROTEIN SIGNAL PEPTIDASE"/>
    <property type="match status" value="1"/>
</dbReference>
<name>A0ABV1NVJ3_9ACTN</name>
<dbReference type="HAMAP" id="MF_00161">
    <property type="entry name" value="LspA"/>
    <property type="match status" value="1"/>
</dbReference>
<evidence type="ECO:0000256" key="9">
    <source>
        <dbReference type="HAMAP-Rule" id="MF_00161"/>
    </source>
</evidence>
<evidence type="ECO:0000256" key="11">
    <source>
        <dbReference type="SAM" id="MobiDB-lite"/>
    </source>
</evidence>
<dbReference type="InterPro" id="IPR001872">
    <property type="entry name" value="Peptidase_A8"/>
</dbReference>
<feature type="active site" evidence="9">
    <location>
        <position position="155"/>
    </location>
</feature>
<evidence type="ECO:0000256" key="3">
    <source>
        <dbReference type="ARBA" id="ARBA00022670"/>
    </source>
</evidence>
<keyword evidence="7 9" id="KW-1133">Transmembrane helix</keyword>
<comment type="subcellular location">
    <subcellularLocation>
        <location evidence="9">Cell membrane</location>
        <topology evidence="9">Multi-pass membrane protein</topology>
    </subcellularLocation>
</comment>
<keyword evidence="3 9" id="KW-0645">Protease</keyword>
<dbReference type="EMBL" id="JBEGDP010000003">
    <property type="protein sequence ID" value="MEQ7846535.1"/>
    <property type="molecule type" value="Genomic_DNA"/>
</dbReference>
<dbReference type="RefSeq" id="WP_349803913.1">
    <property type="nucleotide sequence ID" value="NZ_JBEGDP010000003.1"/>
</dbReference>
<keyword evidence="2 9" id="KW-1003">Cell membrane</keyword>
<feature type="region of interest" description="Disordered" evidence="11">
    <location>
        <begin position="178"/>
        <end position="216"/>
    </location>
</feature>
<evidence type="ECO:0000256" key="4">
    <source>
        <dbReference type="ARBA" id="ARBA00022692"/>
    </source>
</evidence>
<protein>
    <recommendedName>
        <fullName evidence="9">Lipoprotein signal peptidase</fullName>
        <ecNumber evidence="9">3.4.23.36</ecNumber>
    </recommendedName>
    <alternativeName>
        <fullName evidence="9">Prolipoprotein signal peptidase</fullName>
    </alternativeName>
    <alternativeName>
        <fullName evidence="9">Signal peptidase II</fullName>
        <shortName evidence="9">SPase II</shortName>
    </alternativeName>
</protein>
<evidence type="ECO:0000256" key="10">
    <source>
        <dbReference type="RuleBase" id="RU004181"/>
    </source>
</evidence>
<comment type="caution">
    <text evidence="12">The sequence shown here is derived from an EMBL/GenBank/DDBJ whole genome shotgun (WGS) entry which is preliminary data.</text>
</comment>
<dbReference type="GO" id="GO:0004190">
    <property type="term" value="F:aspartic-type endopeptidase activity"/>
    <property type="evidence" value="ECO:0007669"/>
    <property type="project" value="UniProtKB-EC"/>
</dbReference>
<evidence type="ECO:0000313" key="12">
    <source>
        <dbReference type="EMBL" id="MEQ7846535.1"/>
    </source>
</evidence>
<gene>
    <name evidence="9 12" type="primary">lspA</name>
    <name evidence="12" type="ORF">V6R90_04525</name>
</gene>
<evidence type="ECO:0000256" key="6">
    <source>
        <dbReference type="ARBA" id="ARBA00022801"/>
    </source>
</evidence>
<accession>A0ABV1NVJ3</accession>
<comment type="catalytic activity">
    <reaction evidence="9">
        <text>Release of signal peptides from bacterial membrane prolipoproteins. Hydrolyzes -Xaa-Yaa-Zaa-|-(S,diacylglyceryl)Cys-, in which Xaa is hydrophobic (preferably Leu), and Yaa (Ala or Ser) and Zaa (Gly or Ala) have small, neutral side chains.</text>
        <dbReference type="EC" id="3.4.23.36"/>
    </reaction>
</comment>
<feature type="transmembrane region" description="Helical" evidence="9">
    <location>
        <begin position="108"/>
        <end position="129"/>
    </location>
</feature>
<proteinExistence type="inferred from homology"/>
<keyword evidence="6 9" id="KW-0378">Hydrolase</keyword>
<comment type="pathway">
    <text evidence="9">Protein modification; lipoprotein biosynthesis (signal peptide cleavage).</text>
</comment>
<evidence type="ECO:0000256" key="8">
    <source>
        <dbReference type="ARBA" id="ARBA00023136"/>
    </source>
</evidence>
<comment type="function">
    <text evidence="9">This protein specifically catalyzes the removal of signal peptides from prolipoproteins.</text>
</comment>
<evidence type="ECO:0000256" key="2">
    <source>
        <dbReference type="ARBA" id="ARBA00022475"/>
    </source>
</evidence>
<dbReference type="PANTHER" id="PTHR33695:SF1">
    <property type="entry name" value="LIPOPROTEIN SIGNAL PEPTIDASE"/>
    <property type="match status" value="1"/>
</dbReference>
<sequence>MQAARGTAIDPETTAAPAGRSRARVWALFATIAATAYAVDLVTKVLALDRLEGQPDVPVVGDLLTLTLVKNPGAAFSTGTQFTVALSCIAIAATVVVLVLSLRVRSRLWAVALGLLLAGVTGNLTDRLFRDPGPMRGHVIDFLMLPNWPVFNVADVCINVAAGLILVQAFRGVRLDGTRDRDHEPVDQSGDRTGDRPDVEPDDAATASGPTAGDQR</sequence>
<dbReference type="EC" id="3.4.23.36" evidence="9"/>
<feature type="active site" evidence="9">
    <location>
        <position position="141"/>
    </location>
</feature>
<feature type="transmembrane region" description="Helical" evidence="9">
    <location>
        <begin position="25"/>
        <end position="47"/>
    </location>
</feature>
<evidence type="ECO:0000256" key="7">
    <source>
        <dbReference type="ARBA" id="ARBA00022989"/>
    </source>
</evidence>
<keyword evidence="4 9" id="KW-0812">Transmembrane</keyword>
<evidence type="ECO:0000256" key="1">
    <source>
        <dbReference type="ARBA" id="ARBA00006139"/>
    </source>
</evidence>
<feature type="compositionally biased region" description="Basic and acidic residues" evidence="11">
    <location>
        <begin position="178"/>
        <end position="199"/>
    </location>
</feature>
<keyword evidence="13" id="KW-1185">Reference proteome</keyword>
<keyword evidence="5 9" id="KW-0064">Aspartyl protease</keyword>
<keyword evidence="8 9" id="KW-0472">Membrane</keyword>
<evidence type="ECO:0000256" key="5">
    <source>
        <dbReference type="ARBA" id="ARBA00022750"/>
    </source>
</evidence>
<comment type="similarity">
    <text evidence="1 9 10">Belongs to the peptidase A8 family.</text>
</comment>
<feature type="transmembrane region" description="Helical" evidence="9">
    <location>
        <begin position="82"/>
        <end position="101"/>
    </location>
</feature>
<feature type="transmembrane region" description="Helical" evidence="9">
    <location>
        <begin position="149"/>
        <end position="170"/>
    </location>
</feature>
<evidence type="ECO:0000313" key="13">
    <source>
        <dbReference type="Proteomes" id="UP001482520"/>
    </source>
</evidence>
<organism evidence="12 13">
    <name type="scientific">Nocardioides kribbensis</name>
    <dbReference type="NCBI Taxonomy" id="305517"/>
    <lineage>
        <taxon>Bacteria</taxon>
        <taxon>Bacillati</taxon>
        <taxon>Actinomycetota</taxon>
        <taxon>Actinomycetes</taxon>
        <taxon>Propionibacteriales</taxon>
        <taxon>Nocardioidaceae</taxon>
        <taxon>Nocardioides</taxon>
    </lineage>
</organism>
<dbReference type="Proteomes" id="UP001482520">
    <property type="component" value="Unassembled WGS sequence"/>
</dbReference>
<dbReference type="Pfam" id="PF01252">
    <property type="entry name" value="Peptidase_A8"/>
    <property type="match status" value="1"/>
</dbReference>
<dbReference type="NCBIfam" id="TIGR00077">
    <property type="entry name" value="lspA"/>
    <property type="match status" value="1"/>
</dbReference>
<reference evidence="12 13" key="1">
    <citation type="submission" date="2024-02" db="EMBL/GenBank/DDBJ databases">
        <title>Full genome sequence of Nocardioides kribbensis.</title>
        <authorList>
            <person name="Poletto B.L."/>
            <person name="Silva G."/>
            <person name="Galante D."/>
            <person name="Campos K.R."/>
            <person name="Santos M.B.N."/>
            <person name="Sacchi C.T."/>
        </authorList>
    </citation>
    <scope>NUCLEOTIDE SEQUENCE [LARGE SCALE GENOMIC DNA]</scope>
    <source>
        <strain evidence="12 13">O4R</strain>
    </source>
</reference>
<dbReference type="PRINTS" id="PR00781">
    <property type="entry name" value="LIPOSIGPTASE"/>
</dbReference>